<evidence type="ECO:0000313" key="6">
    <source>
        <dbReference type="EMBL" id="MBB5871366.1"/>
    </source>
</evidence>
<dbReference type="GO" id="GO:0008234">
    <property type="term" value="F:cysteine-type peptidase activity"/>
    <property type="evidence" value="ECO:0007669"/>
    <property type="project" value="UniProtKB-KW"/>
</dbReference>
<dbReference type="PANTHER" id="PTHR47359">
    <property type="entry name" value="PEPTIDOGLYCAN DL-ENDOPEPTIDASE CWLO"/>
    <property type="match status" value="1"/>
</dbReference>
<organism evidence="6 7">
    <name type="scientific">Allocatelliglobosispora scoriae</name>
    <dbReference type="NCBI Taxonomy" id="643052"/>
    <lineage>
        <taxon>Bacteria</taxon>
        <taxon>Bacillati</taxon>
        <taxon>Actinomycetota</taxon>
        <taxon>Actinomycetes</taxon>
        <taxon>Micromonosporales</taxon>
        <taxon>Micromonosporaceae</taxon>
        <taxon>Allocatelliglobosispora</taxon>
    </lineage>
</organism>
<dbReference type="AlphaFoldDB" id="A0A841BV76"/>
<keyword evidence="2" id="KW-0645">Protease</keyword>
<reference evidence="6 7" key="1">
    <citation type="submission" date="2020-08" db="EMBL/GenBank/DDBJ databases">
        <title>Sequencing the genomes of 1000 actinobacteria strains.</title>
        <authorList>
            <person name="Klenk H.-P."/>
        </authorList>
    </citation>
    <scope>NUCLEOTIDE SEQUENCE [LARGE SCALE GENOMIC DNA]</scope>
    <source>
        <strain evidence="6 7">DSM 45362</strain>
    </source>
</reference>
<dbReference type="InterPro" id="IPR000064">
    <property type="entry name" value="NLP_P60_dom"/>
</dbReference>
<accession>A0A841BV76</accession>
<evidence type="ECO:0000256" key="2">
    <source>
        <dbReference type="ARBA" id="ARBA00022670"/>
    </source>
</evidence>
<gene>
    <name evidence="6" type="ORF">F4553_004745</name>
</gene>
<dbReference type="InterPro" id="IPR038765">
    <property type="entry name" value="Papain-like_cys_pep_sf"/>
</dbReference>
<evidence type="ECO:0000256" key="4">
    <source>
        <dbReference type="ARBA" id="ARBA00022807"/>
    </source>
</evidence>
<dbReference type="Proteomes" id="UP000587527">
    <property type="component" value="Unassembled WGS sequence"/>
</dbReference>
<dbReference type="Pfam" id="PF00877">
    <property type="entry name" value="NLPC_P60"/>
    <property type="match status" value="1"/>
</dbReference>
<dbReference type="RefSeq" id="WP_184839365.1">
    <property type="nucleotide sequence ID" value="NZ_JACHMN010000002.1"/>
</dbReference>
<name>A0A841BV76_9ACTN</name>
<keyword evidence="7" id="KW-1185">Reference proteome</keyword>
<comment type="similarity">
    <text evidence="1">Belongs to the peptidase C40 family.</text>
</comment>
<dbReference type="Gene3D" id="3.90.1720.10">
    <property type="entry name" value="endopeptidase domain like (from Nostoc punctiforme)"/>
    <property type="match status" value="1"/>
</dbReference>
<evidence type="ECO:0000256" key="3">
    <source>
        <dbReference type="ARBA" id="ARBA00022801"/>
    </source>
</evidence>
<dbReference type="GO" id="GO:0006508">
    <property type="term" value="P:proteolysis"/>
    <property type="evidence" value="ECO:0007669"/>
    <property type="project" value="UniProtKB-KW"/>
</dbReference>
<proteinExistence type="inferred from homology"/>
<keyword evidence="3" id="KW-0378">Hydrolase</keyword>
<evidence type="ECO:0000313" key="7">
    <source>
        <dbReference type="Proteomes" id="UP000587527"/>
    </source>
</evidence>
<dbReference type="Gene3D" id="6.10.250.3150">
    <property type="match status" value="1"/>
</dbReference>
<dbReference type="SUPFAM" id="SSF54001">
    <property type="entry name" value="Cysteine proteinases"/>
    <property type="match status" value="1"/>
</dbReference>
<keyword evidence="4" id="KW-0788">Thiol protease</keyword>
<dbReference type="InterPro" id="IPR051794">
    <property type="entry name" value="PG_Endopeptidase_C40"/>
</dbReference>
<evidence type="ECO:0000256" key="1">
    <source>
        <dbReference type="ARBA" id="ARBA00007074"/>
    </source>
</evidence>
<dbReference type="PANTHER" id="PTHR47359:SF3">
    <property type="entry name" value="NLP_P60 DOMAIN-CONTAINING PROTEIN-RELATED"/>
    <property type="match status" value="1"/>
</dbReference>
<evidence type="ECO:0000259" key="5">
    <source>
        <dbReference type="PROSITE" id="PS51935"/>
    </source>
</evidence>
<protein>
    <recommendedName>
        <fullName evidence="5">NlpC/P60 domain-containing protein</fullName>
    </recommendedName>
</protein>
<dbReference type="PROSITE" id="PS51935">
    <property type="entry name" value="NLPC_P60"/>
    <property type="match status" value="1"/>
</dbReference>
<comment type="caution">
    <text evidence="6">The sequence shown here is derived from an EMBL/GenBank/DDBJ whole genome shotgun (WGS) entry which is preliminary data.</text>
</comment>
<sequence>MIGLVAVQAPASAEPGDPKTPAELRQRITTSSHQLEVVVERYNLLRDDLRTTVAQIGVLKRQFAPLQAKIGAHQERIGVIASAAYMASGTAPVNALLRADSAHTVINNLLVLDSLARDQHSEIASLVYLRHQYESAQQTLGTLIETGREQQKQLAADRARIEGDIAQLQRWRNLSVATGSATVTRKGDLRIGWIKPEVTGAQAKVLDFALAQLGKSYRFAAEGPNSFDCSGLVTAAFKLVGVTLPHHSGRQFEKVKKIKRSQLRAGDLVFYYRDLHHVAIYIGGNRMIHAPSEGENVRVDLVDYQPVAGFGRVPTPASPPGKK</sequence>
<dbReference type="EMBL" id="JACHMN010000002">
    <property type="protein sequence ID" value="MBB5871366.1"/>
    <property type="molecule type" value="Genomic_DNA"/>
</dbReference>
<feature type="domain" description="NlpC/P60" evidence="5">
    <location>
        <begin position="199"/>
        <end position="322"/>
    </location>
</feature>